<proteinExistence type="predicted"/>
<sequence length="73" mass="8231">MASSAPDTRSKLLNTLLSKIEDDPYPSGTYMDLAEELLTPDDLPRYVEVLFAKVDGERFPSVTMLRRLQNLVS</sequence>
<evidence type="ECO:0000313" key="1">
    <source>
        <dbReference type="EMBL" id="GGB35305.1"/>
    </source>
</evidence>
<gene>
    <name evidence="1" type="ORF">GCM10011492_27480</name>
</gene>
<evidence type="ECO:0000313" key="2">
    <source>
        <dbReference type="Proteomes" id="UP000636793"/>
    </source>
</evidence>
<accession>A0A916T9K9</accession>
<reference evidence="1" key="2">
    <citation type="submission" date="2020-09" db="EMBL/GenBank/DDBJ databases">
        <authorList>
            <person name="Sun Q."/>
            <person name="Zhou Y."/>
        </authorList>
    </citation>
    <scope>NUCLEOTIDE SEQUENCE</scope>
    <source>
        <strain evidence="1">CGMCC 1.15085</strain>
    </source>
</reference>
<name>A0A916T9K9_9MICO</name>
<dbReference type="RefSeq" id="WP_188837599.1">
    <property type="nucleotide sequence ID" value="NZ_BMHI01000004.1"/>
</dbReference>
<dbReference type="Proteomes" id="UP000636793">
    <property type="component" value="Unassembled WGS sequence"/>
</dbReference>
<dbReference type="AlphaFoldDB" id="A0A916T9K9"/>
<keyword evidence="2" id="KW-1185">Reference proteome</keyword>
<organism evidence="1 2">
    <name type="scientific">Flexivirga endophytica</name>
    <dbReference type="NCBI Taxonomy" id="1849103"/>
    <lineage>
        <taxon>Bacteria</taxon>
        <taxon>Bacillati</taxon>
        <taxon>Actinomycetota</taxon>
        <taxon>Actinomycetes</taxon>
        <taxon>Micrococcales</taxon>
        <taxon>Dermacoccaceae</taxon>
        <taxon>Flexivirga</taxon>
    </lineage>
</organism>
<reference evidence="1" key="1">
    <citation type="journal article" date="2014" name="Int. J. Syst. Evol. Microbiol.">
        <title>Complete genome sequence of Corynebacterium casei LMG S-19264T (=DSM 44701T), isolated from a smear-ripened cheese.</title>
        <authorList>
            <consortium name="US DOE Joint Genome Institute (JGI-PGF)"/>
            <person name="Walter F."/>
            <person name="Albersmeier A."/>
            <person name="Kalinowski J."/>
            <person name="Ruckert C."/>
        </authorList>
    </citation>
    <scope>NUCLEOTIDE SEQUENCE</scope>
    <source>
        <strain evidence="1">CGMCC 1.15085</strain>
    </source>
</reference>
<dbReference type="EMBL" id="BMHI01000004">
    <property type="protein sequence ID" value="GGB35305.1"/>
    <property type="molecule type" value="Genomic_DNA"/>
</dbReference>
<protein>
    <submittedName>
        <fullName evidence="1">Uncharacterized protein</fullName>
    </submittedName>
</protein>
<comment type="caution">
    <text evidence="1">The sequence shown here is derived from an EMBL/GenBank/DDBJ whole genome shotgun (WGS) entry which is preliminary data.</text>
</comment>